<proteinExistence type="predicted"/>
<dbReference type="EMBL" id="ADAS02000020">
    <property type="protein sequence ID" value="OAV96405.1"/>
    <property type="molecule type" value="Genomic_DNA"/>
</dbReference>
<dbReference type="AlphaFoldDB" id="A0A180GUH1"/>
<reference evidence="3" key="4">
    <citation type="submission" date="2025-05" db="UniProtKB">
        <authorList>
            <consortium name="EnsemblFungi"/>
        </authorList>
    </citation>
    <scope>IDENTIFICATION</scope>
    <source>
        <strain evidence="3">isolate 1-1 / race 1 (BBBD)</strain>
    </source>
</reference>
<reference evidence="3 4" key="3">
    <citation type="journal article" date="2017" name="G3 (Bethesda)">
        <title>Comparative analysis highlights variable genome content of wheat rusts and divergence of the mating loci.</title>
        <authorList>
            <person name="Cuomo C.A."/>
            <person name="Bakkeren G."/>
            <person name="Khalil H.B."/>
            <person name="Panwar V."/>
            <person name="Joly D."/>
            <person name="Linning R."/>
            <person name="Sakthikumar S."/>
            <person name="Song X."/>
            <person name="Adiconis X."/>
            <person name="Fan L."/>
            <person name="Goldberg J.M."/>
            <person name="Levin J.Z."/>
            <person name="Young S."/>
            <person name="Zeng Q."/>
            <person name="Anikster Y."/>
            <person name="Bruce M."/>
            <person name="Wang M."/>
            <person name="Yin C."/>
            <person name="McCallum B."/>
            <person name="Szabo L.J."/>
            <person name="Hulbert S."/>
            <person name="Chen X."/>
            <person name="Fellers J.P."/>
        </authorList>
    </citation>
    <scope>NUCLEOTIDE SEQUENCE</scope>
    <source>
        <strain evidence="3">isolate 1-1 / race 1 (BBBD)</strain>
        <strain evidence="4">Isolate 1-1 / race 1 (BBBD)</strain>
    </source>
</reference>
<organism evidence="2">
    <name type="scientific">Puccinia triticina (isolate 1-1 / race 1 (BBBD))</name>
    <name type="common">Brown leaf rust fungus</name>
    <dbReference type="NCBI Taxonomy" id="630390"/>
    <lineage>
        <taxon>Eukaryota</taxon>
        <taxon>Fungi</taxon>
        <taxon>Dikarya</taxon>
        <taxon>Basidiomycota</taxon>
        <taxon>Pucciniomycotina</taxon>
        <taxon>Pucciniomycetes</taxon>
        <taxon>Pucciniales</taxon>
        <taxon>Pucciniaceae</taxon>
        <taxon>Puccinia</taxon>
    </lineage>
</organism>
<dbReference type="OrthoDB" id="2497988at2759"/>
<evidence type="ECO:0000313" key="2">
    <source>
        <dbReference type="EMBL" id="OAV96405.1"/>
    </source>
</evidence>
<keyword evidence="4" id="KW-1185">Reference proteome</keyword>
<evidence type="ECO:0000256" key="1">
    <source>
        <dbReference type="SAM" id="MobiDB-lite"/>
    </source>
</evidence>
<dbReference type="Proteomes" id="UP000005240">
    <property type="component" value="Unassembled WGS sequence"/>
</dbReference>
<protein>
    <submittedName>
        <fullName evidence="2 3">Uncharacterized protein</fullName>
    </submittedName>
</protein>
<dbReference type="EnsemblFungi" id="PTTG_26380-t43_1">
    <property type="protein sequence ID" value="PTTG_26380-t43_1-p1"/>
    <property type="gene ID" value="PTTG_26380"/>
</dbReference>
<feature type="compositionally biased region" description="Polar residues" evidence="1">
    <location>
        <begin position="168"/>
        <end position="184"/>
    </location>
</feature>
<dbReference type="VEuPathDB" id="FungiDB:PTTG_26380"/>
<reference evidence="2" key="1">
    <citation type="submission" date="2009-11" db="EMBL/GenBank/DDBJ databases">
        <authorList>
            <consortium name="The Broad Institute Genome Sequencing Platform"/>
            <person name="Ward D."/>
            <person name="Feldgarden M."/>
            <person name="Earl A."/>
            <person name="Young S.K."/>
            <person name="Zeng Q."/>
            <person name="Koehrsen M."/>
            <person name="Alvarado L."/>
            <person name="Berlin A."/>
            <person name="Bochicchio J."/>
            <person name="Borenstein D."/>
            <person name="Chapman S.B."/>
            <person name="Chen Z."/>
            <person name="Engels R."/>
            <person name="Freedman E."/>
            <person name="Gellesch M."/>
            <person name="Goldberg J."/>
            <person name="Griggs A."/>
            <person name="Gujja S."/>
            <person name="Heilman E."/>
            <person name="Heiman D."/>
            <person name="Hepburn T."/>
            <person name="Howarth C."/>
            <person name="Jen D."/>
            <person name="Larson L."/>
            <person name="Lewis B."/>
            <person name="Mehta T."/>
            <person name="Park D."/>
            <person name="Pearson M."/>
            <person name="Roberts A."/>
            <person name="Saif S."/>
            <person name="Shea T."/>
            <person name="Shenoy N."/>
            <person name="Sisk P."/>
            <person name="Stolte C."/>
            <person name="Sykes S."/>
            <person name="Thomson T."/>
            <person name="Walk T."/>
            <person name="White J."/>
            <person name="Yandava C."/>
            <person name="Izard J."/>
            <person name="Baranova O.V."/>
            <person name="Blanton J.M."/>
            <person name="Tanner A.C."/>
            <person name="Dewhirst F.E."/>
            <person name="Haas B."/>
            <person name="Nusbaum C."/>
            <person name="Birren B."/>
        </authorList>
    </citation>
    <scope>NUCLEOTIDE SEQUENCE [LARGE SCALE GENOMIC DNA]</scope>
    <source>
        <strain evidence="2">1-1 BBBD Race 1</strain>
    </source>
</reference>
<evidence type="ECO:0000313" key="4">
    <source>
        <dbReference type="Proteomes" id="UP000005240"/>
    </source>
</evidence>
<feature type="region of interest" description="Disordered" evidence="1">
    <location>
        <begin position="125"/>
        <end position="184"/>
    </location>
</feature>
<reference evidence="2" key="2">
    <citation type="submission" date="2016-05" db="EMBL/GenBank/DDBJ databases">
        <title>Comparative analysis highlights variable genome content of wheat rusts and divergence of the mating loci.</title>
        <authorList>
            <person name="Cuomo C.A."/>
            <person name="Bakkeren G."/>
            <person name="Szabo L."/>
            <person name="Khalil H."/>
            <person name="Joly D."/>
            <person name="Goldberg J."/>
            <person name="Young S."/>
            <person name="Zeng Q."/>
            <person name="Fellers J."/>
        </authorList>
    </citation>
    <scope>NUCLEOTIDE SEQUENCE [LARGE SCALE GENOMIC DNA]</scope>
    <source>
        <strain evidence="2">1-1 BBBD Race 1</strain>
    </source>
</reference>
<gene>
    <name evidence="2" type="ORF">PTTG_26380</name>
</gene>
<accession>A0A180GUH1</accession>
<name>A0A180GUH1_PUCT1</name>
<evidence type="ECO:0000313" key="3">
    <source>
        <dbReference type="EnsemblFungi" id="PTTG_26380-t43_1-p1"/>
    </source>
</evidence>
<sequence length="608" mass="69510">MWCSYGKISLRPYAFYLTLWVQTSVSTWGRSHLHDVEDTLWQRAPSAEPDNPITELFPSLHDFHFSNWAADPNELWMTSELLDHPKNSMLQPTLAGHDIHELLQASPNVDEPFCPDFQVESRRIDEEVGSRKRVKPSHGYWYSPQETTSSSLNSRSSRDHGNVESVPKSPSSSGLREVNGSQTPTQDEIFMLLDESEVRTTGHPFRTAQSVADLPASSGGKRSRNKIPFIEKYCQEMLKKLGSNWFRAGQVPWEKLHPTLPILSKLKEGEKGFRAIRISKGGNKKTLQTFVIIESLYENLLWEIYHSHTTRLNLPHEHMMHVGNIFDLLDQEIFNPENGVPLLGISKKTAKGWKEDFSKHQWGETQEILARYFSANPRDKIPVDRLAAYLIRSYYGAQENEEPALRNFQLETTQQTDELQMLMEDSYFRQRYEFIYNLASGDDQLDIFSNGGGQLWTSKNSKIDLYAATASINSEKLRKTQAIQPQRSVKIKHATLPIVLISNFKAGNSDSIRVLELPDSLNEVTFKMDAFLMVYNHLTKVVDMLHQKILERLDVPVDEKTKRRIGDNKPKKRLPCVWKNLKYHQLFNAGGTAASGSTSVWGDSTVND</sequence>